<sequence>MNPMNILASLMHCHGQSHIFYSSASFSKYPSMYSPHLLLIDSHQWFPNPHSLFSKAEHHPSLQVRQQQKKFLILERGVH</sequence>
<protein>
    <submittedName>
        <fullName evidence="1">Uncharacterized protein</fullName>
    </submittedName>
</protein>
<organism evidence="1">
    <name type="scientific">Rhizophora mucronata</name>
    <name type="common">Asiatic mangrove</name>
    <dbReference type="NCBI Taxonomy" id="61149"/>
    <lineage>
        <taxon>Eukaryota</taxon>
        <taxon>Viridiplantae</taxon>
        <taxon>Streptophyta</taxon>
        <taxon>Embryophyta</taxon>
        <taxon>Tracheophyta</taxon>
        <taxon>Spermatophyta</taxon>
        <taxon>Magnoliopsida</taxon>
        <taxon>eudicotyledons</taxon>
        <taxon>Gunneridae</taxon>
        <taxon>Pentapetalae</taxon>
        <taxon>rosids</taxon>
        <taxon>fabids</taxon>
        <taxon>Malpighiales</taxon>
        <taxon>Rhizophoraceae</taxon>
        <taxon>Rhizophora</taxon>
    </lineage>
</organism>
<dbReference type="AlphaFoldDB" id="A0A2P2LEF4"/>
<evidence type="ECO:0000313" key="1">
    <source>
        <dbReference type="EMBL" id="MBX16337.1"/>
    </source>
</evidence>
<proteinExistence type="predicted"/>
<accession>A0A2P2LEF4</accession>
<reference evidence="1" key="1">
    <citation type="submission" date="2018-02" db="EMBL/GenBank/DDBJ databases">
        <title>Rhizophora mucronata_Transcriptome.</title>
        <authorList>
            <person name="Meera S.P."/>
            <person name="Sreeshan A."/>
            <person name="Augustine A."/>
        </authorList>
    </citation>
    <scope>NUCLEOTIDE SEQUENCE</scope>
    <source>
        <tissue evidence="1">Leaf</tissue>
    </source>
</reference>
<name>A0A2P2LEF4_RHIMU</name>
<dbReference type="EMBL" id="GGEC01035853">
    <property type="protein sequence ID" value="MBX16337.1"/>
    <property type="molecule type" value="Transcribed_RNA"/>
</dbReference>